<dbReference type="AlphaFoldDB" id="A0A0M8K8R4"/>
<gene>
    <name evidence="1" type="ORF">ARMA_2546</name>
    <name evidence="2" type="ORF">SE16_14175</name>
</gene>
<dbReference type="PANTHER" id="PTHR46523:SF1">
    <property type="entry name" value="DCTP PYROPHOSPHATASE 1"/>
    <property type="match status" value="1"/>
</dbReference>
<dbReference type="GO" id="GO:0009143">
    <property type="term" value="P:nucleoside triphosphate catabolic process"/>
    <property type="evidence" value="ECO:0007669"/>
    <property type="project" value="InterPro"/>
</dbReference>
<dbReference type="Proteomes" id="UP000037784">
    <property type="component" value="Unassembled WGS sequence"/>
</dbReference>
<dbReference type="Proteomes" id="UP000050502">
    <property type="component" value="Unassembled WGS sequence"/>
</dbReference>
<evidence type="ECO:0008006" key="5">
    <source>
        <dbReference type="Google" id="ProtNLM"/>
    </source>
</evidence>
<protein>
    <recommendedName>
        <fullName evidence="5">Nucleotide pyrophosphohydrolase</fullName>
    </recommendedName>
</protein>
<dbReference type="SUPFAM" id="SSF101386">
    <property type="entry name" value="all-alpha NTP pyrophosphatases"/>
    <property type="match status" value="1"/>
</dbReference>
<dbReference type="EMBL" id="BBZA01000225">
    <property type="protein sequence ID" value="GAP64123.1"/>
    <property type="molecule type" value="Genomic_DNA"/>
</dbReference>
<dbReference type="CDD" id="cd11537">
    <property type="entry name" value="NTP-PPase_RS21-C6_like"/>
    <property type="match status" value="1"/>
</dbReference>
<proteinExistence type="predicted"/>
<dbReference type="OrthoDB" id="9791898at2"/>
<accession>A0A0M8K8R4</accession>
<evidence type="ECO:0000313" key="3">
    <source>
        <dbReference type="Proteomes" id="UP000037784"/>
    </source>
</evidence>
<dbReference type="GO" id="GO:0047429">
    <property type="term" value="F:nucleoside triphosphate diphosphatase activity"/>
    <property type="evidence" value="ECO:0007669"/>
    <property type="project" value="InterPro"/>
</dbReference>
<organism evidence="1 3">
    <name type="scientific">Ardenticatena maritima</name>
    <dbReference type="NCBI Taxonomy" id="872965"/>
    <lineage>
        <taxon>Bacteria</taxon>
        <taxon>Bacillati</taxon>
        <taxon>Chloroflexota</taxon>
        <taxon>Ardenticatenia</taxon>
        <taxon>Ardenticatenales</taxon>
        <taxon>Ardenticatenaceae</taxon>
        <taxon>Ardenticatena</taxon>
    </lineage>
</organism>
<dbReference type="InterPro" id="IPR052555">
    <property type="entry name" value="dCTP_Pyrophosphatase"/>
</dbReference>
<dbReference type="Pfam" id="PF12643">
    <property type="entry name" value="MazG-like"/>
    <property type="match status" value="1"/>
</dbReference>
<dbReference type="PIRSF" id="PIRSF029826">
    <property type="entry name" value="UCP029826_pph"/>
    <property type="match status" value="1"/>
</dbReference>
<keyword evidence="3" id="KW-1185">Reference proteome</keyword>
<evidence type="ECO:0000313" key="2">
    <source>
        <dbReference type="EMBL" id="KPL86437.1"/>
    </source>
</evidence>
<dbReference type="PATRIC" id="fig|872965.6.peg.2482"/>
<dbReference type="STRING" id="872965.SE16_14175"/>
<reference evidence="1 3" key="1">
    <citation type="journal article" date="2015" name="Genome Announc.">
        <title>Draft Genome Sequence of a Heterotrophic Facultative Anaerobic Thermophilic Bacterium, Ardenticatena maritima Strain 110ST.</title>
        <authorList>
            <person name="Kawaichi S."/>
            <person name="Yoshida T."/>
            <person name="Sako Y."/>
            <person name="Nakamura R."/>
        </authorList>
    </citation>
    <scope>NUCLEOTIDE SEQUENCE [LARGE SCALE GENOMIC DNA]</scope>
    <source>
        <strain evidence="1 3">110S</strain>
    </source>
</reference>
<dbReference type="RefSeq" id="WP_054493860.1">
    <property type="nucleotide sequence ID" value="NZ_BBZA01000225.1"/>
</dbReference>
<dbReference type="PANTHER" id="PTHR46523">
    <property type="entry name" value="DCTP PYROPHOSPHATASE 1"/>
    <property type="match status" value="1"/>
</dbReference>
<dbReference type="EMBL" id="LGKN01000009">
    <property type="protein sequence ID" value="KPL86437.1"/>
    <property type="molecule type" value="Genomic_DNA"/>
</dbReference>
<dbReference type="Gene3D" id="1.10.287.1080">
    <property type="entry name" value="MazG-like"/>
    <property type="match status" value="1"/>
</dbReference>
<dbReference type="InterPro" id="IPR025984">
    <property type="entry name" value="DCTPP"/>
</dbReference>
<reference evidence="3" key="3">
    <citation type="submission" date="2015-08" db="EMBL/GenBank/DDBJ databases">
        <title>Draft Genome Sequence of a Heterotrophic Facultative Anaerobic Bacterium Ardenticatena maritima Strain 110S.</title>
        <authorList>
            <person name="Kawaichi S."/>
            <person name="Yoshida T."/>
            <person name="Sako Y."/>
            <person name="Nakamura R."/>
        </authorList>
    </citation>
    <scope>NUCLEOTIDE SEQUENCE [LARGE SCALE GENOMIC DNA]</scope>
    <source>
        <strain evidence="3">110S</strain>
    </source>
</reference>
<comment type="caution">
    <text evidence="1">The sequence shown here is derived from an EMBL/GenBank/DDBJ whole genome shotgun (WGS) entry which is preliminary data.</text>
</comment>
<sequence length="116" mass="13048">MSDTTTTIAELRALLREFVAARRWERHHTPKNLAMSIAIEAAELMEHFQWCSGAESRRLVEDEEARAEIAEELADVLIYALHFANVCGIDVSSAVRAKVARNEKRFPPGWEPPSTG</sequence>
<evidence type="ECO:0000313" key="4">
    <source>
        <dbReference type="Proteomes" id="UP000050502"/>
    </source>
</evidence>
<reference evidence="2 4" key="2">
    <citation type="submission" date="2015-07" db="EMBL/GenBank/DDBJ databases">
        <title>Whole genome sequence of Ardenticatena maritima DSM 23922.</title>
        <authorList>
            <person name="Hemp J."/>
            <person name="Ward L.M."/>
            <person name="Pace L.A."/>
            <person name="Fischer W.W."/>
        </authorList>
    </citation>
    <scope>NUCLEOTIDE SEQUENCE [LARGE SCALE GENOMIC DNA]</scope>
    <source>
        <strain evidence="2 4">110S</strain>
    </source>
</reference>
<dbReference type="InParanoid" id="A0A0M8K8R4"/>
<name>A0A0M8K8R4_9CHLR</name>
<evidence type="ECO:0000313" key="1">
    <source>
        <dbReference type="EMBL" id="GAP64123.1"/>
    </source>
</evidence>